<comment type="caution">
    <text evidence="7">The sequence shown here is derived from an EMBL/GenBank/DDBJ whole genome shotgun (WGS) entry which is preliminary data.</text>
</comment>
<dbReference type="EMBL" id="JACCKA010000073">
    <property type="protein sequence ID" value="NZA27211.1"/>
    <property type="molecule type" value="Genomic_DNA"/>
</dbReference>
<evidence type="ECO:0000313" key="8">
    <source>
        <dbReference type="Proteomes" id="UP000578091"/>
    </source>
</evidence>
<keyword evidence="8" id="KW-1185">Reference proteome</keyword>
<proteinExistence type="inferred from homology"/>
<evidence type="ECO:0000313" key="7">
    <source>
        <dbReference type="EMBL" id="NZA27211.1"/>
    </source>
</evidence>
<keyword evidence="3" id="KW-0227">DNA damage</keyword>
<comment type="similarity">
    <text evidence="6">Belongs to the Vsr family.</text>
</comment>
<keyword evidence="4" id="KW-0378">Hydrolase</keyword>
<dbReference type="InterPro" id="IPR004603">
    <property type="entry name" value="DNA_mismatch_endonuc_vsr"/>
</dbReference>
<dbReference type="SUPFAM" id="SSF52980">
    <property type="entry name" value="Restriction endonuclease-like"/>
    <property type="match status" value="1"/>
</dbReference>
<dbReference type="CDD" id="cd00221">
    <property type="entry name" value="Vsr"/>
    <property type="match status" value="1"/>
</dbReference>
<dbReference type="Proteomes" id="UP000578091">
    <property type="component" value="Unassembled WGS sequence"/>
</dbReference>
<keyword evidence="2 7" id="KW-0255">Endonuclease</keyword>
<evidence type="ECO:0000256" key="6">
    <source>
        <dbReference type="ARBA" id="ARBA00029466"/>
    </source>
</evidence>
<keyword evidence="5" id="KW-0234">DNA repair</keyword>
<accession>A0A853JD50</accession>
<protein>
    <submittedName>
        <fullName evidence="7">Very short patch repair endonuclease</fullName>
    </submittedName>
</protein>
<keyword evidence="1" id="KW-0540">Nuclease</keyword>
<reference evidence="7 8" key="1">
    <citation type="submission" date="2020-07" db="EMBL/GenBank/DDBJ databases">
        <title>Luteimonas sp. SJ-92.</title>
        <authorList>
            <person name="Huang X.-X."/>
            <person name="Xu L."/>
            <person name="Sun J.-Q."/>
        </authorList>
    </citation>
    <scope>NUCLEOTIDE SEQUENCE [LARGE SCALE GENOMIC DNA]</scope>
    <source>
        <strain evidence="7 8">SJ-92</strain>
    </source>
</reference>
<dbReference type="AlphaFoldDB" id="A0A853JD50"/>
<sequence length="149" mass="17014">MPSKRNKSLSDVSAATSERMARVAQRDNACERALRSALHKRGFRYRLHRPVEGTRRTIDIAFVSKRLAVFVDGCFWHGCPVHGSAPKNNAAWWRRKIDANVARDHDTAIRLEASGWRVVRVWEHESVEVAADRISRLLRPVRGKNATFS</sequence>
<evidence type="ECO:0000256" key="4">
    <source>
        <dbReference type="ARBA" id="ARBA00022801"/>
    </source>
</evidence>
<evidence type="ECO:0000256" key="3">
    <source>
        <dbReference type="ARBA" id="ARBA00022763"/>
    </source>
</evidence>
<gene>
    <name evidence="7" type="ORF">H0E84_12545</name>
</gene>
<dbReference type="NCBIfam" id="TIGR00632">
    <property type="entry name" value="vsr"/>
    <property type="match status" value="1"/>
</dbReference>
<dbReference type="GO" id="GO:0016787">
    <property type="term" value="F:hydrolase activity"/>
    <property type="evidence" value="ECO:0007669"/>
    <property type="project" value="UniProtKB-KW"/>
</dbReference>
<dbReference type="Gene3D" id="3.40.960.10">
    <property type="entry name" value="VSR Endonuclease"/>
    <property type="match status" value="1"/>
</dbReference>
<dbReference type="GO" id="GO:0004519">
    <property type="term" value="F:endonuclease activity"/>
    <property type="evidence" value="ECO:0007669"/>
    <property type="project" value="UniProtKB-KW"/>
</dbReference>
<evidence type="ECO:0000256" key="5">
    <source>
        <dbReference type="ARBA" id="ARBA00023204"/>
    </source>
</evidence>
<dbReference type="Pfam" id="PF03852">
    <property type="entry name" value="Vsr"/>
    <property type="match status" value="1"/>
</dbReference>
<dbReference type="InterPro" id="IPR011335">
    <property type="entry name" value="Restrct_endonuc-II-like"/>
</dbReference>
<dbReference type="GO" id="GO:0006298">
    <property type="term" value="P:mismatch repair"/>
    <property type="evidence" value="ECO:0007669"/>
    <property type="project" value="InterPro"/>
</dbReference>
<evidence type="ECO:0000256" key="2">
    <source>
        <dbReference type="ARBA" id="ARBA00022759"/>
    </source>
</evidence>
<organism evidence="7 8">
    <name type="scientific">Luteimonas salinisoli</name>
    <dbReference type="NCBI Taxonomy" id="2752307"/>
    <lineage>
        <taxon>Bacteria</taxon>
        <taxon>Pseudomonadati</taxon>
        <taxon>Pseudomonadota</taxon>
        <taxon>Gammaproteobacteria</taxon>
        <taxon>Lysobacterales</taxon>
        <taxon>Lysobacteraceae</taxon>
        <taxon>Luteimonas</taxon>
    </lineage>
</organism>
<evidence type="ECO:0000256" key="1">
    <source>
        <dbReference type="ARBA" id="ARBA00022722"/>
    </source>
</evidence>
<name>A0A853JD50_9GAMM</name>